<keyword evidence="7 20" id="KW-0819">tRNA processing</keyword>
<protein>
    <recommendedName>
        <fullName evidence="3 20">tRNA-dihydrouridine(47) synthase [NAD(P)(+)]</fullName>
        <ecNumber evidence="2 20">1.3.1.89</ecNumber>
    </recommendedName>
    <alternativeName>
        <fullName evidence="20">tRNA-dihydrouridine synthase 3</fullName>
    </alternativeName>
</protein>
<comment type="catalytic activity">
    <reaction evidence="16">
        <text>a 5,6-dihydrouridine in mRNA + NAD(+) = a uridine in mRNA + NADH + H(+)</text>
        <dbReference type="Rhea" id="RHEA:69851"/>
        <dbReference type="Rhea" id="RHEA-COMP:14658"/>
        <dbReference type="Rhea" id="RHEA-COMP:17789"/>
        <dbReference type="ChEBI" id="CHEBI:15378"/>
        <dbReference type="ChEBI" id="CHEBI:57540"/>
        <dbReference type="ChEBI" id="CHEBI:57945"/>
        <dbReference type="ChEBI" id="CHEBI:65315"/>
        <dbReference type="ChEBI" id="CHEBI:74443"/>
    </reaction>
    <physiologicalReaction direction="right-to-left" evidence="16">
        <dbReference type="Rhea" id="RHEA:69853"/>
    </physiologicalReaction>
</comment>
<evidence type="ECO:0000256" key="20">
    <source>
        <dbReference type="RuleBase" id="RU291113"/>
    </source>
</evidence>
<evidence type="ECO:0000256" key="9">
    <source>
        <dbReference type="ARBA" id="ARBA00022737"/>
    </source>
</evidence>
<evidence type="ECO:0000256" key="19">
    <source>
        <dbReference type="PROSITE-ProRule" id="PRU00723"/>
    </source>
</evidence>
<organism evidence="23 24">
    <name type="scientific">Serendipita vermifera MAFF 305830</name>
    <dbReference type="NCBI Taxonomy" id="933852"/>
    <lineage>
        <taxon>Eukaryota</taxon>
        <taxon>Fungi</taxon>
        <taxon>Dikarya</taxon>
        <taxon>Basidiomycota</taxon>
        <taxon>Agaricomycotina</taxon>
        <taxon>Agaricomycetes</taxon>
        <taxon>Sebacinales</taxon>
        <taxon>Serendipitaceae</taxon>
        <taxon>Serendipita</taxon>
    </lineage>
</organism>
<evidence type="ECO:0000256" key="13">
    <source>
        <dbReference type="ARBA" id="ARBA00023002"/>
    </source>
</evidence>
<evidence type="ECO:0000256" key="16">
    <source>
        <dbReference type="ARBA" id="ARBA00048342"/>
    </source>
</evidence>
<sequence length="641" mass="71313">MVVPEGPLAGTTRLHSEVEATDVGVDGAAVDDGGEPPAKRVKLSGAQRKALAKERSAVERKEKKGMNKSRRFQKVHDEQDICWRIACGRGCELGEKCKFSHDIPAYLAMKPPDLHIPTGLLTVPPFVEASDAERTPRCPYFDEYGYCRVGFKCRFLGAHLDGEGTSVAVRRNEEKAERVKETVVELNNVSSDLMKRLRKWEFPFTRAKEFAQILKANEGHSMAFAPIGGSSLAPTELPIEDGEEEPSVENGTSKSTSTNQPRIVERLEKRRLHWQGLTYLAPLTTVGNLPFRRLCVDFGADITCGEMGLAHSFLQGSKEEWSLVRRHPSERIFGVQMAGNHPTQTANCAEVIGDECPDLDFVDLNAGCPIDLVYQTGSGSALLNMAGKLGKCLMGMNYALKDVPVTLKMRTGVRDGMPTAHKLMPRLYDWGISSVTLHGRTRQQRYTRLADWSYIQQCVKTLRSGSSGNNGFDPMPFWGNGDCFSGVEYWETVNATGVDGIMIGRGALIKPWLFTEIKERRDWDISSRERLDLIRKYAEFGLCHFGSDTAGINTTRRYLCEALSFLHRYIPIGLLEVLPAKLNDRAPAFRGRDELETLLASADSRTWVKISEMFLGPAPAEWTFVPKHKSNAYGGDEEAQG</sequence>
<keyword evidence="10 19" id="KW-0863">Zinc-finger</keyword>
<dbReference type="GO" id="GO:0003723">
    <property type="term" value="F:RNA binding"/>
    <property type="evidence" value="ECO:0007669"/>
    <property type="project" value="TreeGrafter"/>
</dbReference>
<comment type="catalytic activity">
    <reaction evidence="15">
        <text>5,6-dihydrouridine(47) in tRNA + NAD(+) = uridine(47) in tRNA + NADH + H(+)</text>
        <dbReference type="Rhea" id="RHEA:53364"/>
        <dbReference type="Rhea" id="RHEA-COMP:13539"/>
        <dbReference type="Rhea" id="RHEA-COMP:13540"/>
        <dbReference type="ChEBI" id="CHEBI:15378"/>
        <dbReference type="ChEBI" id="CHEBI:57540"/>
        <dbReference type="ChEBI" id="CHEBI:57945"/>
        <dbReference type="ChEBI" id="CHEBI:65315"/>
        <dbReference type="ChEBI" id="CHEBI:74443"/>
        <dbReference type="EC" id="1.3.1.89"/>
    </reaction>
    <physiologicalReaction direction="right-to-left" evidence="15">
        <dbReference type="Rhea" id="RHEA:53366"/>
    </physiologicalReaction>
</comment>
<feature type="region of interest" description="Disordered" evidence="21">
    <location>
        <begin position="26"/>
        <end position="46"/>
    </location>
</feature>
<keyword evidence="14 20" id="KW-0520">NAD</keyword>
<feature type="zinc finger region" description="C3H1-type" evidence="19">
    <location>
        <begin position="81"/>
        <end position="104"/>
    </location>
</feature>
<accession>A0A0C3AUI9</accession>
<dbReference type="SUPFAM" id="SSF51395">
    <property type="entry name" value="FMN-linked oxidoreductases"/>
    <property type="match status" value="1"/>
</dbReference>
<evidence type="ECO:0000256" key="14">
    <source>
        <dbReference type="ARBA" id="ARBA00023027"/>
    </source>
</evidence>
<evidence type="ECO:0000256" key="1">
    <source>
        <dbReference type="ARBA" id="ARBA00001917"/>
    </source>
</evidence>
<comment type="catalytic activity">
    <reaction evidence="17">
        <text>a 5,6-dihydrouridine in mRNA + NADP(+) = a uridine in mRNA + NADPH + H(+)</text>
        <dbReference type="Rhea" id="RHEA:69855"/>
        <dbReference type="Rhea" id="RHEA-COMP:14658"/>
        <dbReference type="Rhea" id="RHEA-COMP:17789"/>
        <dbReference type="ChEBI" id="CHEBI:15378"/>
        <dbReference type="ChEBI" id="CHEBI:57783"/>
        <dbReference type="ChEBI" id="CHEBI:58349"/>
        <dbReference type="ChEBI" id="CHEBI:65315"/>
        <dbReference type="ChEBI" id="CHEBI:74443"/>
    </reaction>
    <physiologicalReaction direction="right-to-left" evidence="17">
        <dbReference type="Rhea" id="RHEA:69857"/>
    </physiologicalReaction>
</comment>
<evidence type="ECO:0000256" key="11">
    <source>
        <dbReference type="ARBA" id="ARBA00022833"/>
    </source>
</evidence>
<evidence type="ECO:0000313" key="23">
    <source>
        <dbReference type="EMBL" id="KIM28230.1"/>
    </source>
</evidence>
<feature type="compositionally biased region" description="Basic and acidic residues" evidence="21">
    <location>
        <begin position="51"/>
        <end position="65"/>
    </location>
</feature>
<keyword evidence="13 20" id="KW-0560">Oxidoreductase</keyword>
<keyword evidence="12 20" id="KW-0521">NADP</keyword>
<dbReference type="GO" id="GO:0006397">
    <property type="term" value="P:mRNA processing"/>
    <property type="evidence" value="ECO:0007669"/>
    <property type="project" value="UniProtKB-KW"/>
</dbReference>
<dbReference type="GO" id="GO:0050660">
    <property type="term" value="F:flavin adenine dinucleotide binding"/>
    <property type="evidence" value="ECO:0007669"/>
    <property type="project" value="UniProtKB-UniRule"/>
</dbReference>
<keyword evidence="6" id="KW-0507">mRNA processing</keyword>
<evidence type="ECO:0000256" key="18">
    <source>
        <dbReference type="ARBA" id="ARBA00049513"/>
    </source>
</evidence>
<evidence type="ECO:0000256" key="12">
    <source>
        <dbReference type="ARBA" id="ARBA00022857"/>
    </source>
</evidence>
<dbReference type="Gene3D" id="3.20.20.70">
    <property type="entry name" value="Aldolase class I"/>
    <property type="match status" value="1"/>
</dbReference>
<feature type="domain" description="C3H1-type" evidence="22">
    <location>
        <begin position="132"/>
        <end position="162"/>
    </location>
</feature>
<reference evidence="23 24" key="1">
    <citation type="submission" date="2014-04" db="EMBL/GenBank/DDBJ databases">
        <authorList>
            <consortium name="DOE Joint Genome Institute"/>
            <person name="Kuo A."/>
            <person name="Zuccaro A."/>
            <person name="Kohler A."/>
            <person name="Nagy L.G."/>
            <person name="Floudas D."/>
            <person name="Copeland A."/>
            <person name="Barry K.W."/>
            <person name="Cichocki N."/>
            <person name="Veneault-Fourrey C."/>
            <person name="LaButti K."/>
            <person name="Lindquist E.A."/>
            <person name="Lipzen A."/>
            <person name="Lundell T."/>
            <person name="Morin E."/>
            <person name="Murat C."/>
            <person name="Sun H."/>
            <person name="Tunlid A."/>
            <person name="Henrissat B."/>
            <person name="Grigoriev I.V."/>
            <person name="Hibbett D.S."/>
            <person name="Martin F."/>
            <person name="Nordberg H.P."/>
            <person name="Cantor M.N."/>
            <person name="Hua S.X."/>
        </authorList>
    </citation>
    <scope>NUCLEOTIDE SEQUENCE [LARGE SCALE GENOMIC DNA]</scope>
    <source>
        <strain evidence="23 24">MAFF 305830</strain>
    </source>
</reference>
<dbReference type="InterPro" id="IPR013785">
    <property type="entry name" value="Aldolase_TIM"/>
</dbReference>
<evidence type="ECO:0000256" key="15">
    <source>
        <dbReference type="ARBA" id="ARBA00048266"/>
    </source>
</evidence>
<dbReference type="FunFam" id="3.20.20.70:FF:000067">
    <property type="entry name" value="tRNA-dihydrouridine(47) synthase [NAD(P)(+)]"/>
    <property type="match status" value="1"/>
</dbReference>
<dbReference type="HOGENOM" id="CLU_013299_7_0_1"/>
<keyword evidence="24" id="KW-1185">Reference proteome</keyword>
<evidence type="ECO:0000256" key="4">
    <source>
        <dbReference type="ARBA" id="ARBA00022630"/>
    </source>
</evidence>
<dbReference type="Gene3D" id="4.10.1000.10">
    <property type="entry name" value="Zinc finger, CCCH-type"/>
    <property type="match status" value="1"/>
</dbReference>
<keyword evidence="11 19" id="KW-0862">Zinc</keyword>
<keyword evidence="5 20" id="KW-0288">FMN</keyword>
<dbReference type="Pfam" id="PF01207">
    <property type="entry name" value="Dus"/>
    <property type="match status" value="1"/>
</dbReference>
<evidence type="ECO:0000256" key="5">
    <source>
        <dbReference type="ARBA" id="ARBA00022643"/>
    </source>
</evidence>
<dbReference type="PROSITE" id="PS50103">
    <property type="entry name" value="ZF_C3H1"/>
    <property type="match status" value="2"/>
</dbReference>
<evidence type="ECO:0000256" key="7">
    <source>
        <dbReference type="ARBA" id="ARBA00022694"/>
    </source>
</evidence>
<evidence type="ECO:0000259" key="22">
    <source>
        <dbReference type="PROSITE" id="PS50103"/>
    </source>
</evidence>
<feature type="zinc finger region" description="C3H1-type" evidence="19">
    <location>
        <begin position="132"/>
        <end position="162"/>
    </location>
</feature>
<dbReference type="GO" id="GO:0106414">
    <property type="term" value="F:mRNA dihydrouridine synthase activity"/>
    <property type="evidence" value="ECO:0007669"/>
    <property type="project" value="RHEA"/>
</dbReference>
<dbReference type="Proteomes" id="UP000054097">
    <property type="component" value="Unassembled WGS sequence"/>
</dbReference>
<dbReference type="InterPro" id="IPR035587">
    <property type="entry name" value="DUS-like_FMN-bd"/>
</dbReference>
<feature type="compositionally biased region" description="Acidic residues" evidence="21">
    <location>
        <begin position="238"/>
        <end position="247"/>
    </location>
</feature>
<gene>
    <name evidence="23" type="ORF">M408DRAFT_70263</name>
</gene>
<evidence type="ECO:0000256" key="3">
    <source>
        <dbReference type="ARBA" id="ARBA00022143"/>
    </source>
</evidence>
<evidence type="ECO:0000256" key="21">
    <source>
        <dbReference type="SAM" id="MobiDB-lite"/>
    </source>
</evidence>
<evidence type="ECO:0000256" key="2">
    <source>
        <dbReference type="ARBA" id="ARBA00012376"/>
    </source>
</evidence>
<keyword evidence="8 19" id="KW-0479">Metal-binding</keyword>
<proteinExistence type="inferred from homology"/>
<comment type="similarity">
    <text evidence="20">Belongs to the dus family. Dus3 subfamily.</text>
</comment>
<name>A0A0C3AUI9_SERVB</name>
<dbReference type="GO" id="GO:0008270">
    <property type="term" value="F:zinc ion binding"/>
    <property type="evidence" value="ECO:0007669"/>
    <property type="project" value="UniProtKB-KW"/>
</dbReference>
<dbReference type="InterPro" id="IPR018517">
    <property type="entry name" value="tRNA_hU_synthase_CS"/>
</dbReference>
<reference evidence="24" key="2">
    <citation type="submission" date="2015-01" db="EMBL/GenBank/DDBJ databases">
        <title>Evolutionary Origins and Diversification of the Mycorrhizal Mutualists.</title>
        <authorList>
            <consortium name="DOE Joint Genome Institute"/>
            <consortium name="Mycorrhizal Genomics Consortium"/>
            <person name="Kohler A."/>
            <person name="Kuo A."/>
            <person name="Nagy L.G."/>
            <person name="Floudas D."/>
            <person name="Copeland A."/>
            <person name="Barry K.W."/>
            <person name="Cichocki N."/>
            <person name="Veneault-Fourrey C."/>
            <person name="LaButti K."/>
            <person name="Lindquist E.A."/>
            <person name="Lipzen A."/>
            <person name="Lundell T."/>
            <person name="Morin E."/>
            <person name="Murat C."/>
            <person name="Riley R."/>
            <person name="Ohm R."/>
            <person name="Sun H."/>
            <person name="Tunlid A."/>
            <person name="Henrissat B."/>
            <person name="Grigoriev I.V."/>
            <person name="Hibbett D.S."/>
            <person name="Martin F."/>
        </authorList>
    </citation>
    <scope>NUCLEOTIDE SEQUENCE [LARGE SCALE GENOMIC DNA]</scope>
    <source>
        <strain evidence="24">MAFF 305830</strain>
    </source>
</reference>
<evidence type="ECO:0000256" key="8">
    <source>
        <dbReference type="ARBA" id="ARBA00022723"/>
    </source>
</evidence>
<evidence type="ECO:0000256" key="17">
    <source>
        <dbReference type="ARBA" id="ARBA00049447"/>
    </source>
</evidence>
<dbReference type="PROSITE" id="PS01136">
    <property type="entry name" value="UPF0034"/>
    <property type="match status" value="1"/>
</dbReference>
<comment type="function">
    <text evidence="20">Catalyzes the synthesis of dihydrouridine, a modified base found in the D-loop of most tRNAs. Specifically modifies U47 in cytoplasmic tRNAs.</text>
</comment>
<dbReference type="PANTHER" id="PTHR45846:SF1">
    <property type="entry name" value="TRNA-DIHYDROURIDINE(47) SYNTHASE [NAD(P)(+)]-LIKE"/>
    <property type="match status" value="1"/>
</dbReference>
<keyword evidence="9" id="KW-0677">Repeat</keyword>
<comment type="catalytic activity">
    <reaction evidence="18">
        <text>5,6-dihydrouridine(47) in tRNA + NADP(+) = uridine(47) in tRNA + NADPH + H(+)</text>
        <dbReference type="Rhea" id="RHEA:53360"/>
        <dbReference type="Rhea" id="RHEA-COMP:13539"/>
        <dbReference type="Rhea" id="RHEA-COMP:13540"/>
        <dbReference type="ChEBI" id="CHEBI:15378"/>
        <dbReference type="ChEBI" id="CHEBI:57783"/>
        <dbReference type="ChEBI" id="CHEBI:58349"/>
        <dbReference type="ChEBI" id="CHEBI:65315"/>
        <dbReference type="ChEBI" id="CHEBI:74443"/>
        <dbReference type="EC" id="1.3.1.89"/>
    </reaction>
    <physiologicalReaction direction="right-to-left" evidence="18">
        <dbReference type="Rhea" id="RHEA:53362"/>
    </physiologicalReaction>
</comment>
<feature type="compositionally biased region" description="Polar residues" evidence="21">
    <location>
        <begin position="249"/>
        <end position="261"/>
    </location>
</feature>
<dbReference type="CDD" id="cd02801">
    <property type="entry name" value="DUS_like_FMN"/>
    <property type="match status" value="1"/>
</dbReference>
<feature type="region of interest" description="Disordered" evidence="21">
    <location>
        <begin position="51"/>
        <end position="70"/>
    </location>
</feature>
<evidence type="ECO:0000256" key="10">
    <source>
        <dbReference type="ARBA" id="ARBA00022771"/>
    </source>
</evidence>
<dbReference type="OrthoDB" id="259935at2759"/>
<evidence type="ECO:0000256" key="6">
    <source>
        <dbReference type="ARBA" id="ARBA00022664"/>
    </source>
</evidence>
<evidence type="ECO:0000313" key="24">
    <source>
        <dbReference type="Proteomes" id="UP000054097"/>
    </source>
</evidence>
<dbReference type="AlphaFoldDB" id="A0A0C3AUI9"/>
<feature type="domain" description="C3H1-type" evidence="22">
    <location>
        <begin position="81"/>
        <end position="104"/>
    </location>
</feature>
<dbReference type="InterPro" id="IPR000571">
    <property type="entry name" value="Znf_CCCH"/>
</dbReference>
<keyword evidence="4 20" id="KW-0285">Flavoprotein</keyword>
<dbReference type="PANTHER" id="PTHR45846">
    <property type="entry name" value="TRNA-DIHYDROURIDINE(47) SYNTHASE [NAD(P)(+)]-LIKE"/>
    <property type="match status" value="1"/>
</dbReference>
<feature type="region of interest" description="Disordered" evidence="21">
    <location>
        <begin position="234"/>
        <end position="261"/>
    </location>
</feature>
<comment type="cofactor">
    <cofactor evidence="1 20">
        <name>FMN</name>
        <dbReference type="ChEBI" id="CHEBI:58210"/>
    </cofactor>
</comment>
<dbReference type="EMBL" id="KN824294">
    <property type="protein sequence ID" value="KIM28230.1"/>
    <property type="molecule type" value="Genomic_DNA"/>
</dbReference>
<dbReference type="STRING" id="933852.A0A0C3AUI9"/>
<dbReference type="GO" id="GO:0102265">
    <property type="term" value="F:tRNA-dihydrouridine47 synthase activity"/>
    <property type="evidence" value="ECO:0007669"/>
    <property type="project" value="UniProtKB-EC"/>
</dbReference>
<dbReference type="EC" id="1.3.1.89" evidence="2 20"/>